<organism evidence="2 3">
    <name type="scientific">Pontiella sulfatireligans</name>
    <dbReference type="NCBI Taxonomy" id="2750658"/>
    <lineage>
        <taxon>Bacteria</taxon>
        <taxon>Pseudomonadati</taxon>
        <taxon>Kiritimatiellota</taxon>
        <taxon>Kiritimatiellia</taxon>
        <taxon>Kiritimatiellales</taxon>
        <taxon>Pontiellaceae</taxon>
        <taxon>Pontiella</taxon>
    </lineage>
</organism>
<feature type="chain" id="PRO_5025450506" description="DUF4861 domain-containing protein" evidence="1">
    <location>
        <begin position="25"/>
        <end position="293"/>
    </location>
</feature>
<keyword evidence="3" id="KW-1185">Reference proteome</keyword>
<dbReference type="EMBL" id="CAAHFH010000001">
    <property type="protein sequence ID" value="VGO19186.1"/>
    <property type="molecule type" value="Genomic_DNA"/>
</dbReference>
<accession>A0A6C2UJ08</accession>
<dbReference type="AlphaFoldDB" id="A0A6C2UJ08"/>
<dbReference type="RefSeq" id="WP_136060607.1">
    <property type="nucleotide sequence ID" value="NZ_CAAHFH010000001.1"/>
</dbReference>
<dbReference type="Pfam" id="PF16153">
    <property type="entry name" value="DUF4861"/>
    <property type="match status" value="1"/>
</dbReference>
<dbReference type="InterPro" id="IPR032342">
    <property type="entry name" value="DUF4861"/>
</dbReference>
<evidence type="ECO:0000313" key="3">
    <source>
        <dbReference type="Proteomes" id="UP000346198"/>
    </source>
</evidence>
<reference evidence="2 3" key="1">
    <citation type="submission" date="2019-04" db="EMBL/GenBank/DDBJ databases">
        <authorList>
            <person name="Van Vliet M D."/>
        </authorList>
    </citation>
    <scope>NUCLEOTIDE SEQUENCE [LARGE SCALE GENOMIC DNA]</scope>
    <source>
        <strain evidence="2 3">F21</strain>
    </source>
</reference>
<feature type="signal peptide" evidence="1">
    <location>
        <begin position="1"/>
        <end position="24"/>
    </location>
</feature>
<protein>
    <recommendedName>
        <fullName evidence="4">DUF4861 domain-containing protein</fullName>
    </recommendedName>
</protein>
<name>A0A6C2UJ08_9BACT</name>
<sequence length="293" mass="32569">MMKIHKQYVAAAMACGFLTLGAVAAESGKPSTFCRFVPERVDDFAWENDKIAFRAYGPAMRKGKEDSGIDCWLKRVDYPIINKWYGGMKKKTYHKDWGEGYDPYHVGGSAGCGGTGIWLDGKREPLEAYAKQEVIECSPAKSVFKLTYEREIGGVVYGEEKTITIELGQRLFHASCLFTMDGKPAANLPVCIGLTTHDGKAAASKDISKGWMACWETIDKFGIGTGVVMAPAKIAEYRLIESPKKDESHAQLITQTDASGQVEYYAGYGWEKAGEIKTSKEWNAYLDEFQQRM</sequence>
<gene>
    <name evidence="2" type="ORF">SCARR_01243</name>
</gene>
<proteinExistence type="predicted"/>
<evidence type="ECO:0000313" key="2">
    <source>
        <dbReference type="EMBL" id="VGO19186.1"/>
    </source>
</evidence>
<evidence type="ECO:0000256" key="1">
    <source>
        <dbReference type="SAM" id="SignalP"/>
    </source>
</evidence>
<evidence type="ECO:0008006" key="4">
    <source>
        <dbReference type="Google" id="ProtNLM"/>
    </source>
</evidence>
<dbReference type="Proteomes" id="UP000346198">
    <property type="component" value="Unassembled WGS sequence"/>
</dbReference>
<keyword evidence="1" id="KW-0732">Signal</keyword>